<dbReference type="InterPro" id="IPR018211">
    <property type="entry name" value="ADH_Fe_CS"/>
</dbReference>
<comment type="cofactor">
    <cofactor evidence="1">
        <name>Fe cation</name>
        <dbReference type="ChEBI" id="CHEBI:24875"/>
    </cofactor>
</comment>
<evidence type="ECO:0000256" key="4">
    <source>
        <dbReference type="ARBA" id="ARBA00023027"/>
    </source>
</evidence>
<dbReference type="PROSITE" id="PS00913">
    <property type="entry name" value="ADH_IRON_1"/>
    <property type="match status" value="1"/>
</dbReference>
<proteinExistence type="inferred from homology"/>
<evidence type="ECO:0000313" key="9">
    <source>
        <dbReference type="Proteomes" id="UP000183299"/>
    </source>
</evidence>
<feature type="domain" description="Fe-containing alcohol dehydrogenase-like C-terminal" evidence="7">
    <location>
        <begin position="187"/>
        <end position="383"/>
    </location>
</feature>
<evidence type="ECO:0000259" key="6">
    <source>
        <dbReference type="Pfam" id="PF00465"/>
    </source>
</evidence>
<gene>
    <name evidence="8" type="ORF">SAMN04488138_11435</name>
</gene>
<dbReference type="Gene3D" id="3.40.50.1970">
    <property type="match status" value="1"/>
</dbReference>
<evidence type="ECO:0000256" key="5">
    <source>
        <dbReference type="ARBA" id="ARBA00049243"/>
    </source>
</evidence>
<dbReference type="PANTHER" id="PTHR11496:SF102">
    <property type="entry name" value="ALCOHOL DEHYDROGENASE 4"/>
    <property type="match status" value="1"/>
</dbReference>
<dbReference type="GO" id="GO:0046872">
    <property type="term" value="F:metal ion binding"/>
    <property type="evidence" value="ECO:0007669"/>
    <property type="project" value="InterPro"/>
</dbReference>
<keyword evidence="9" id="KW-1185">Reference proteome</keyword>
<dbReference type="Pfam" id="PF00465">
    <property type="entry name" value="Fe-ADH"/>
    <property type="match status" value="1"/>
</dbReference>
<comment type="similarity">
    <text evidence="2">Belongs to the iron-containing alcohol dehydrogenase family.</text>
</comment>
<dbReference type="RefSeq" id="WP_066598702.1">
    <property type="nucleotide sequence ID" value="NZ_FORY01000014.1"/>
</dbReference>
<dbReference type="InterPro" id="IPR039697">
    <property type="entry name" value="Alcohol_dehydrogenase_Fe"/>
</dbReference>
<dbReference type="InterPro" id="IPR056798">
    <property type="entry name" value="ADH_Fe_C"/>
</dbReference>
<keyword evidence="4" id="KW-0520">NAD</keyword>
<dbReference type="FunFam" id="3.40.50.1970:FF:000003">
    <property type="entry name" value="Alcohol dehydrogenase, iron-containing"/>
    <property type="match status" value="1"/>
</dbReference>
<evidence type="ECO:0000313" key="8">
    <source>
        <dbReference type="EMBL" id="SFJ91957.1"/>
    </source>
</evidence>
<reference evidence="8 9" key="1">
    <citation type="submission" date="2016-10" db="EMBL/GenBank/DDBJ databases">
        <authorList>
            <person name="de Groot N.N."/>
        </authorList>
    </citation>
    <scope>NUCLEOTIDE SEQUENCE [LARGE SCALE GENOMIC DNA]</scope>
    <source>
        <strain evidence="8 9">CGMCC 1.8891</strain>
    </source>
</reference>
<dbReference type="PANTHER" id="PTHR11496">
    <property type="entry name" value="ALCOHOL DEHYDROGENASE"/>
    <property type="match status" value="1"/>
</dbReference>
<evidence type="ECO:0000256" key="2">
    <source>
        <dbReference type="ARBA" id="ARBA00007358"/>
    </source>
</evidence>
<feature type="domain" description="Alcohol dehydrogenase iron-type/glycerol dehydrogenase GldA" evidence="6">
    <location>
        <begin position="9"/>
        <end position="176"/>
    </location>
</feature>
<dbReference type="Proteomes" id="UP000183299">
    <property type="component" value="Unassembled WGS sequence"/>
</dbReference>
<keyword evidence="3" id="KW-0560">Oxidoreductase</keyword>
<accession>A0A1I3VCP7</accession>
<dbReference type="Pfam" id="PF25137">
    <property type="entry name" value="ADH_Fe_C"/>
    <property type="match status" value="1"/>
</dbReference>
<evidence type="ECO:0000256" key="3">
    <source>
        <dbReference type="ARBA" id="ARBA00023002"/>
    </source>
</evidence>
<dbReference type="EMBL" id="FORY01000014">
    <property type="protein sequence ID" value="SFJ91957.1"/>
    <property type="molecule type" value="Genomic_DNA"/>
</dbReference>
<evidence type="ECO:0000259" key="7">
    <source>
        <dbReference type="Pfam" id="PF25137"/>
    </source>
</evidence>
<dbReference type="GO" id="GO:0004022">
    <property type="term" value="F:alcohol dehydrogenase (NAD+) activity"/>
    <property type="evidence" value="ECO:0007669"/>
    <property type="project" value="UniProtKB-EC"/>
</dbReference>
<dbReference type="OrthoDB" id="9815791at2"/>
<organism evidence="8 9">
    <name type="scientific">Celeribacter halophilus</name>
    <dbReference type="NCBI Taxonomy" id="576117"/>
    <lineage>
        <taxon>Bacteria</taxon>
        <taxon>Pseudomonadati</taxon>
        <taxon>Pseudomonadota</taxon>
        <taxon>Alphaproteobacteria</taxon>
        <taxon>Rhodobacterales</taxon>
        <taxon>Roseobacteraceae</taxon>
        <taxon>Celeribacter</taxon>
    </lineage>
</organism>
<dbReference type="GeneID" id="98666251"/>
<comment type="catalytic activity">
    <reaction evidence="5">
        <text>a primary alcohol + NAD(+) = an aldehyde + NADH + H(+)</text>
        <dbReference type="Rhea" id="RHEA:10736"/>
        <dbReference type="ChEBI" id="CHEBI:15378"/>
        <dbReference type="ChEBI" id="CHEBI:15734"/>
        <dbReference type="ChEBI" id="CHEBI:17478"/>
        <dbReference type="ChEBI" id="CHEBI:57540"/>
        <dbReference type="ChEBI" id="CHEBI:57945"/>
        <dbReference type="EC" id="1.1.1.1"/>
    </reaction>
</comment>
<protein>
    <submittedName>
        <fullName evidence="8">Uncharacterized protein</fullName>
    </submittedName>
</protein>
<dbReference type="AlphaFoldDB" id="A0A1I3VCP7"/>
<dbReference type="CDD" id="cd08183">
    <property type="entry name" value="Fe-ADH-like"/>
    <property type="match status" value="1"/>
</dbReference>
<evidence type="ECO:0000256" key="1">
    <source>
        <dbReference type="ARBA" id="ARBA00001962"/>
    </source>
</evidence>
<name>A0A1I3VCP7_9RHOB</name>
<dbReference type="Gene3D" id="1.20.1090.10">
    <property type="entry name" value="Dehydroquinate synthase-like - alpha domain"/>
    <property type="match status" value="1"/>
</dbReference>
<dbReference type="SUPFAM" id="SSF56796">
    <property type="entry name" value="Dehydroquinate synthase-like"/>
    <property type="match status" value="1"/>
</dbReference>
<sequence length="394" mass="40759">MQGFTLLTPARTIFGRDSRFQAADEIAGMGQRILLLRSGSVAWADVLAADLVAWGLEVEVLQSAGEPTVEDVRRSVAKARGMGADCIVAVGGGATVDLGKAVSGLCVSEGDVLDYLGFGASPAPVLQDPLPFVAIPTTAGTGAEATRNAVISLPDRQLKISLRDPRLLPDLALVDPALTDDLPKGLTLATGLDALTQLVESYLCNRANPLTDALCRDTIPAAMTALRQLMEDPAPEAREAMARASYISGVALANSGLGVVHGLAAVIGSRGGAHGAICGRLLPAALTVNRAALIDNGQPADRIDQVDAWLWAVFGTDDAPCHAGQGAEALRGFIDHHGLASLEDLHCGADLWSEIAQSALTASSTKANPVALSDTQITEILAQSASPRNTSRNG</sequence>
<dbReference type="InterPro" id="IPR001670">
    <property type="entry name" value="ADH_Fe/GldA"/>
</dbReference>
<dbReference type="STRING" id="576117.SAMN04488138_11435"/>